<reference evidence="2" key="1">
    <citation type="submission" date="2020-11" db="EMBL/GenBank/DDBJ databases">
        <authorList>
            <person name="Tran Van P."/>
        </authorList>
    </citation>
    <scope>NUCLEOTIDE SEQUENCE</scope>
</reference>
<accession>A0A7R9EZ12</accession>
<feature type="region of interest" description="Disordered" evidence="1">
    <location>
        <begin position="52"/>
        <end position="110"/>
    </location>
</feature>
<dbReference type="AlphaFoldDB" id="A0A7R9EZ12"/>
<protein>
    <submittedName>
        <fullName evidence="2">Uncharacterized protein</fullName>
    </submittedName>
</protein>
<name>A0A7R9EZ12_9NEOP</name>
<sequence>METCKGQGLLVNGSRCEITQMSDDVSGKNHCRIEDKQVQRKKTPEFNLCDIEEGTEDTKSLTPTQTPTPTPTPTKKFWTRTNKFGIHSNRGNGVRGGGEKELSQYNSQSESQGNFIAANHSLFYLGLLDS</sequence>
<proteinExistence type="predicted"/>
<dbReference type="EMBL" id="OD566196">
    <property type="protein sequence ID" value="CAD7443561.1"/>
    <property type="molecule type" value="Genomic_DNA"/>
</dbReference>
<evidence type="ECO:0000313" key="2">
    <source>
        <dbReference type="EMBL" id="CAD7443561.1"/>
    </source>
</evidence>
<organism evidence="2">
    <name type="scientific">Timema bartmani</name>
    <dbReference type="NCBI Taxonomy" id="61472"/>
    <lineage>
        <taxon>Eukaryota</taxon>
        <taxon>Metazoa</taxon>
        <taxon>Ecdysozoa</taxon>
        <taxon>Arthropoda</taxon>
        <taxon>Hexapoda</taxon>
        <taxon>Insecta</taxon>
        <taxon>Pterygota</taxon>
        <taxon>Neoptera</taxon>
        <taxon>Polyneoptera</taxon>
        <taxon>Phasmatodea</taxon>
        <taxon>Timematodea</taxon>
        <taxon>Timematoidea</taxon>
        <taxon>Timematidae</taxon>
        <taxon>Timema</taxon>
    </lineage>
</organism>
<gene>
    <name evidence="2" type="ORF">TBIB3V08_LOCUS5963</name>
</gene>
<evidence type="ECO:0000256" key="1">
    <source>
        <dbReference type="SAM" id="MobiDB-lite"/>
    </source>
</evidence>